<dbReference type="InterPro" id="IPR041095">
    <property type="entry name" value="EFG_II"/>
</dbReference>
<evidence type="ECO:0000256" key="2">
    <source>
        <dbReference type="ARBA" id="ARBA00022917"/>
    </source>
</evidence>
<dbReference type="InterPro" id="IPR031157">
    <property type="entry name" value="G_TR_CS"/>
</dbReference>
<dbReference type="PRINTS" id="PR00315">
    <property type="entry name" value="ELONGATNFCT"/>
</dbReference>
<dbReference type="SUPFAM" id="SSF54980">
    <property type="entry name" value="EF-G C-terminal domain-like"/>
    <property type="match status" value="2"/>
</dbReference>
<feature type="domain" description="Tr-type G" evidence="4">
    <location>
        <begin position="48"/>
        <end position="352"/>
    </location>
</feature>
<dbReference type="GO" id="GO:0032543">
    <property type="term" value="P:mitochondrial translation"/>
    <property type="evidence" value="ECO:0007669"/>
    <property type="project" value="TreeGrafter"/>
</dbReference>
<accession>A0A1X6MVN5</accession>
<organism evidence="5 6">
    <name type="scientific">Postia placenta MAD-698-R-SB12</name>
    <dbReference type="NCBI Taxonomy" id="670580"/>
    <lineage>
        <taxon>Eukaryota</taxon>
        <taxon>Fungi</taxon>
        <taxon>Dikarya</taxon>
        <taxon>Basidiomycota</taxon>
        <taxon>Agaricomycotina</taxon>
        <taxon>Agaricomycetes</taxon>
        <taxon>Polyporales</taxon>
        <taxon>Adustoporiaceae</taxon>
        <taxon>Rhodonia</taxon>
    </lineage>
</organism>
<evidence type="ECO:0000259" key="4">
    <source>
        <dbReference type="PROSITE" id="PS51722"/>
    </source>
</evidence>
<evidence type="ECO:0000256" key="3">
    <source>
        <dbReference type="ARBA" id="ARBA00023134"/>
    </source>
</evidence>
<dbReference type="AlphaFoldDB" id="A0A1X6MVN5"/>
<dbReference type="InterPro" id="IPR000640">
    <property type="entry name" value="EFG_V-like"/>
</dbReference>
<keyword evidence="6" id="KW-1185">Reference proteome</keyword>
<gene>
    <name evidence="5" type="ORF">POSPLADRAFT_1047756</name>
</gene>
<dbReference type="PROSITE" id="PS00301">
    <property type="entry name" value="G_TR_1"/>
    <property type="match status" value="1"/>
</dbReference>
<dbReference type="Gene3D" id="2.40.30.10">
    <property type="entry name" value="Translation factors"/>
    <property type="match status" value="1"/>
</dbReference>
<dbReference type="RefSeq" id="XP_024337086.1">
    <property type="nucleotide sequence ID" value="XM_024479357.1"/>
</dbReference>
<dbReference type="PROSITE" id="PS51722">
    <property type="entry name" value="G_TR_2"/>
    <property type="match status" value="1"/>
</dbReference>
<proteinExistence type="predicted"/>
<dbReference type="Proteomes" id="UP000194127">
    <property type="component" value="Unassembled WGS sequence"/>
</dbReference>
<dbReference type="InterPro" id="IPR009000">
    <property type="entry name" value="Transl_B-barrel_sf"/>
</dbReference>
<name>A0A1X6MVN5_9APHY</name>
<dbReference type="Gene3D" id="3.30.70.870">
    <property type="entry name" value="Elongation Factor G (Translational Gtpase), domain 3"/>
    <property type="match status" value="1"/>
</dbReference>
<dbReference type="InterPro" id="IPR027417">
    <property type="entry name" value="P-loop_NTPase"/>
</dbReference>
<dbReference type="STRING" id="670580.A0A1X6MVN5"/>
<dbReference type="Pfam" id="PF14492">
    <property type="entry name" value="EFG_III"/>
    <property type="match status" value="1"/>
</dbReference>
<evidence type="ECO:0000313" key="5">
    <source>
        <dbReference type="EMBL" id="OSX60292.1"/>
    </source>
</evidence>
<evidence type="ECO:0000313" key="6">
    <source>
        <dbReference type="Proteomes" id="UP000194127"/>
    </source>
</evidence>
<dbReference type="SUPFAM" id="SSF50447">
    <property type="entry name" value="Translation proteins"/>
    <property type="match status" value="1"/>
</dbReference>
<sequence>MDPRRNDTADTARGVFGMAPRGLSEVSVGIVSIFSRRGVATVVGNDPSKSRNMALVAHIDSGKTTLTESILLKSSYLSSAGSVDTGSTTTDFLPAERERGITIQSASIPVKWRDWTFNLIDTPGHADFGMEVESASRVVDGAVVLLDSVEGVEAQTKGVWGQLDRYGVRSRLMFLNKLDRAGASFSHSVASLLTNRLHPKPMALTLPIASFDPQDYSRAEPGVQGIIDLVQWELWKWDENGESTRHALPAQLDKLDQGLLPASHPIIPHLLPARINLLENLSMFSEELMDTLLNLPSEPSAYLQIAPSQIMPHLRSATLRSDVLPVLCGSAFKHIGTELVMNYVGELFPSPVDVVESVPAANAPLRMLAWKVGWDKRKGWMTFVRIYSGTLTRQSTILNATRNQRERVSKILLLYASEVEEVDSLSFGSVGVIVGLKYTRTGDTLVSTNRSSETTSLRDIIPPPPVMSMSVIPQSHSDLEPVQEALASLARTDPSVRVEMQEGQILVHGLGSLHLEIVESRLKDEWNAQFELGRRRVSYREGLGQGTLTAGENTWTAEIAGKPVAVSIDFAIRALEDDEDGDPVWDGNIVLDEQGNPLRSPESYSNVLDPITNIARGIYNTLSNSPHTSLALSHLHVQLKSYNYPHANAPPSVLAGASAVILRSCIRNAGMGPLLEPFVRLKITVNEDSVGKVVRDLTEHGGEVLDLATGSGGAAGAEEDLQPYSENGVYIPPQELSPSSGNVRDGDVSSSRFKRSIHAIAPLSRMLDYSNRLRALSGGHGLFEMVNAGFRQVSEARKVEILREIGRV</sequence>
<keyword evidence="2" id="KW-0648">Protein biosynthesis</keyword>
<dbReference type="Pfam" id="PF22042">
    <property type="entry name" value="EF-G_D2"/>
    <property type="match status" value="1"/>
</dbReference>
<dbReference type="CDD" id="cd01514">
    <property type="entry name" value="Elongation_Factor_C"/>
    <property type="match status" value="1"/>
</dbReference>
<dbReference type="GO" id="GO:0003924">
    <property type="term" value="F:GTPase activity"/>
    <property type="evidence" value="ECO:0007669"/>
    <property type="project" value="InterPro"/>
</dbReference>
<dbReference type="GO" id="GO:0005739">
    <property type="term" value="C:mitochondrion"/>
    <property type="evidence" value="ECO:0007669"/>
    <property type="project" value="TreeGrafter"/>
</dbReference>
<keyword evidence="3" id="KW-0342">GTP-binding</keyword>
<dbReference type="SUPFAM" id="SSF52540">
    <property type="entry name" value="P-loop containing nucleoside triphosphate hydrolases"/>
    <property type="match status" value="1"/>
</dbReference>
<protein>
    <recommendedName>
        <fullName evidence="4">Tr-type G domain-containing protein</fullName>
    </recommendedName>
</protein>
<dbReference type="Gene3D" id="3.30.70.240">
    <property type="match status" value="1"/>
</dbReference>
<dbReference type="PANTHER" id="PTHR43261">
    <property type="entry name" value="TRANSLATION ELONGATION FACTOR G-RELATED"/>
    <property type="match status" value="1"/>
</dbReference>
<dbReference type="OrthoDB" id="198619at2759"/>
<reference evidence="5 6" key="1">
    <citation type="submission" date="2017-04" db="EMBL/GenBank/DDBJ databases">
        <title>Genome Sequence of the Model Brown-Rot Fungus Postia placenta SB12.</title>
        <authorList>
            <consortium name="DOE Joint Genome Institute"/>
            <person name="Gaskell J."/>
            <person name="Kersten P."/>
            <person name="Larrondo L.F."/>
            <person name="Canessa P."/>
            <person name="Martinez D."/>
            <person name="Hibbett D."/>
            <person name="Schmoll M."/>
            <person name="Kubicek C.P."/>
            <person name="Martinez A.T."/>
            <person name="Yadav J."/>
            <person name="Master E."/>
            <person name="Magnuson J.K."/>
            <person name="James T."/>
            <person name="Yaver D."/>
            <person name="Berka R."/>
            <person name="Labutti K."/>
            <person name="Lipzen A."/>
            <person name="Aerts A."/>
            <person name="Barry K."/>
            <person name="Henrissat B."/>
            <person name="Blanchette R."/>
            <person name="Grigoriev I."/>
            <person name="Cullen D."/>
        </authorList>
    </citation>
    <scope>NUCLEOTIDE SEQUENCE [LARGE SCALE GENOMIC DNA]</scope>
    <source>
        <strain evidence="5 6">MAD-698-R-SB12</strain>
    </source>
</reference>
<dbReference type="InterPro" id="IPR000795">
    <property type="entry name" value="T_Tr_GTP-bd_dom"/>
</dbReference>
<dbReference type="InterPro" id="IPR035647">
    <property type="entry name" value="EFG_III/V"/>
</dbReference>
<keyword evidence="1" id="KW-0547">Nucleotide-binding</keyword>
<evidence type="ECO:0000256" key="1">
    <source>
        <dbReference type="ARBA" id="ARBA00022741"/>
    </source>
</evidence>
<dbReference type="EMBL" id="KZ110600">
    <property type="protein sequence ID" value="OSX60292.1"/>
    <property type="molecule type" value="Genomic_DNA"/>
</dbReference>
<dbReference type="InterPro" id="IPR005225">
    <property type="entry name" value="Small_GTP-bd"/>
</dbReference>
<dbReference type="Pfam" id="PF00009">
    <property type="entry name" value="GTP_EFTU"/>
    <property type="match status" value="1"/>
</dbReference>
<dbReference type="GeneID" id="36324307"/>
<dbReference type="InterPro" id="IPR053905">
    <property type="entry name" value="EF-G-like_DII"/>
</dbReference>
<dbReference type="PANTHER" id="PTHR43261:SF1">
    <property type="entry name" value="RIBOSOME-RELEASING FACTOR 2, MITOCHONDRIAL"/>
    <property type="match status" value="1"/>
</dbReference>
<dbReference type="NCBIfam" id="TIGR00231">
    <property type="entry name" value="small_GTP"/>
    <property type="match status" value="1"/>
</dbReference>
<dbReference type="GO" id="GO:0032790">
    <property type="term" value="P:ribosome disassembly"/>
    <property type="evidence" value="ECO:0007669"/>
    <property type="project" value="TreeGrafter"/>
</dbReference>
<dbReference type="SMART" id="SM00838">
    <property type="entry name" value="EFG_C"/>
    <property type="match status" value="1"/>
</dbReference>
<dbReference type="GO" id="GO:0005525">
    <property type="term" value="F:GTP binding"/>
    <property type="evidence" value="ECO:0007669"/>
    <property type="project" value="UniProtKB-KW"/>
</dbReference>
<dbReference type="Gene3D" id="3.40.50.300">
    <property type="entry name" value="P-loop containing nucleotide triphosphate hydrolases"/>
    <property type="match status" value="1"/>
</dbReference>